<dbReference type="PANTHER" id="PTHR43436">
    <property type="entry name" value="ARAC-FAMILY TRANSCRIPTIONAL REGULATOR"/>
    <property type="match status" value="1"/>
</dbReference>
<dbReference type="InterPro" id="IPR018062">
    <property type="entry name" value="HTH_AraC-typ_CS"/>
</dbReference>
<keyword evidence="1" id="KW-0805">Transcription regulation</keyword>
<dbReference type="Proteomes" id="UP001597079">
    <property type="component" value="Unassembled WGS sequence"/>
</dbReference>
<evidence type="ECO:0000256" key="1">
    <source>
        <dbReference type="ARBA" id="ARBA00023015"/>
    </source>
</evidence>
<dbReference type="Pfam" id="PF12833">
    <property type="entry name" value="HTH_18"/>
    <property type="match status" value="1"/>
</dbReference>
<sequence length="320" mass="35767">MERQDNTLVPFMSGNPVAPLELETARLLHLIYNHAPHDGAFSQRIPGLHVSRYSRTDTEYVKTFYSPSLFVIAQGAKTVTVGEQIYQADRSRILMFPVALPVAMQTTHASYSEPFLGVRLDLEPQRIAELVLKVYPNGLSPVRVRSAGYVIDANSSILNAVTRLLECLHSSGDVELLAPLVVDEILIRLLRSPIGAHVAEMGYADSSVQRVAKAIAWLRDNFSQQIKVADMAQLVHMSATSFHKHFKSVTSMSPLQYQKALRLQEARRLMLSNQADVTTAGRLVGYVSDSHFSRDYSRFFGNSPIRDISKLRKQTQKLDG</sequence>
<gene>
    <name evidence="5" type="ORF">ACFSB2_26580</name>
</gene>
<dbReference type="PANTHER" id="PTHR43436:SF1">
    <property type="entry name" value="TRANSCRIPTIONAL REGULATORY PROTEIN"/>
    <property type="match status" value="1"/>
</dbReference>
<comment type="caution">
    <text evidence="5">The sequence shown here is derived from an EMBL/GenBank/DDBJ whole genome shotgun (WGS) entry which is preliminary data.</text>
</comment>
<proteinExistence type="predicted"/>
<accession>A0ABW4JPS1</accession>
<keyword evidence="6" id="KW-1185">Reference proteome</keyword>
<organism evidence="5 6">
    <name type="scientific">Alicyclobacillus fodiniaquatilis</name>
    <dbReference type="NCBI Taxonomy" id="1661150"/>
    <lineage>
        <taxon>Bacteria</taxon>
        <taxon>Bacillati</taxon>
        <taxon>Bacillota</taxon>
        <taxon>Bacilli</taxon>
        <taxon>Bacillales</taxon>
        <taxon>Alicyclobacillaceae</taxon>
        <taxon>Alicyclobacillus</taxon>
    </lineage>
</organism>
<dbReference type="EMBL" id="JBHUCX010000102">
    <property type="protein sequence ID" value="MFD1678237.1"/>
    <property type="molecule type" value="Genomic_DNA"/>
</dbReference>
<dbReference type="InterPro" id="IPR009057">
    <property type="entry name" value="Homeodomain-like_sf"/>
</dbReference>
<name>A0ABW4JPS1_9BACL</name>
<evidence type="ECO:0000256" key="2">
    <source>
        <dbReference type="ARBA" id="ARBA00023125"/>
    </source>
</evidence>
<evidence type="ECO:0000313" key="5">
    <source>
        <dbReference type="EMBL" id="MFD1678237.1"/>
    </source>
</evidence>
<dbReference type="PROSITE" id="PS00041">
    <property type="entry name" value="HTH_ARAC_FAMILY_1"/>
    <property type="match status" value="1"/>
</dbReference>
<protein>
    <submittedName>
        <fullName evidence="5">AraC family transcriptional regulator N-terminal domain-containing protein</fullName>
    </submittedName>
</protein>
<evidence type="ECO:0000313" key="6">
    <source>
        <dbReference type="Proteomes" id="UP001597079"/>
    </source>
</evidence>
<evidence type="ECO:0000259" key="4">
    <source>
        <dbReference type="PROSITE" id="PS01124"/>
    </source>
</evidence>
<keyword evidence="3" id="KW-0804">Transcription</keyword>
<keyword evidence="2" id="KW-0238">DNA-binding</keyword>
<dbReference type="RefSeq" id="WP_377946274.1">
    <property type="nucleotide sequence ID" value="NZ_JBHUCX010000102.1"/>
</dbReference>
<dbReference type="Gene3D" id="1.10.10.60">
    <property type="entry name" value="Homeodomain-like"/>
    <property type="match status" value="2"/>
</dbReference>
<dbReference type="Pfam" id="PF06719">
    <property type="entry name" value="AraC_N"/>
    <property type="match status" value="1"/>
</dbReference>
<dbReference type="PROSITE" id="PS01124">
    <property type="entry name" value="HTH_ARAC_FAMILY_2"/>
    <property type="match status" value="1"/>
</dbReference>
<evidence type="ECO:0000256" key="3">
    <source>
        <dbReference type="ARBA" id="ARBA00023163"/>
    </source>
</evidence>
<reference evidence="6" key="1">
    <citation type="journal article" date="2019" name="Int. J. Syst. Evol. Microbiol.">
        <title>The Global Catalogue of Microorganisms (GCM) 10K type strain sequencing project: providing services to taxonomists for standard genome sequencing and annotation.</title>
        <authorList>
            <consortium name="The Broad Institute Genomics Platform"/>
            <consortium name="The Broad Institute Genome Sequencing Center for Infectious Disease"/>
            <person name="Wu L."/>
            <person name="Ma J."/>
        </authorList>
    </citation>
    <scope>NUCLEOTIDE SEQUENCE [LARGE SCALE GENOMIC DNA]</scope>
    <source>
        <strain evidence="6">CGMCC 1.12286</strain>
    </source>
</reference>
<dbReference type="InterPro" id="IPR009594">
    <property type="entry name" value="Tscrpt_reg_HTH_AraC_N"/>
</dbReference>
<dbReference type="SMART" id="SM00342">
    <property type="entry name" value="HTH_ARAC"/>
    <property type="match status" value="1"/>
</dbReference>
<feature type="domain" description="HTH araC/xylS-type" evidence="4">
    <location>
        <begin position="212"/>
        <end position="310"/>
    </location>
</feature>
<dbReference type="InterPro" id="IPR018060">
    <property type="entry name" value="HTH_AraC"/>
</dbReference>
<dbReference type="SUPFAM" id="SSF46689">
    <property type="entry name" value="Homeodomain-like"/>
    <property type="match status" value="2"/>
</dbReference>